<feature type="repeat" description="ANK" evidence="10">
    <location>
        <begin position="1173"/>
        <end position="1205"/>
    </location>
</feature>
<evidence type="ECO:0000256" key="5">
    <source>
        <dbReference type="ARBA" id="ARBA00022833"/>
    </source>
</evidence>
<sequence>MLRKKAIYKNSFDLAAIRKILETEAGATCCPSCDMPFDKGKKRKLIDTCGHAKCYTCMFKNESCTICANTQRHHQEMHDDISEFQRGNHSKTFSDYDTGIGSSTTLGSPQLACRSLVKTNGCFTNYMQQPSANHAVYSKPPKCPQQQHSLSHLRGLVDVSPNIVTTKAEICATPPQNRRRFFIPKHLKSPFALYKNRNGNSGGSSDQNYTFSAFFHKNFAGFTSMNSSTTTNNSESNIYSNTSPSQSIVKVKQSKDKENKLQRFGGAFVSGGTLVFGKIKSLWSVNGTGLNMLADSDRRQKSKIKEHLDDEKHASSNKSRTVKDDELQVRLGLFLENNNHSQARTKHKQSLNSLGSSNTSPLSTLTNSSEADMSKGSYRDKSQTSRRGCESIGSLLSVSISENSNASSNSMGRRHSITGNQNNLEGLDELAQFKARKVPARRSARSVQLSAPLDPKVRFAQYRTSAQLPLKPLFFEVPHQEADPIFVGRHWLVREISNAISTSECKGVIINGGLGTGKTFFILQMVEYSCFGRKKDSLMQEHDGIYCQVNLPNERLKQLASHVVAYHFCQSDNSPTCTVPDFVHSLAAQLCQAPQLAAYNEFLLNEPHLQNVLSIKECIADPQRALKMGILEPLDMLKRQGKILSRQCLILIDALCESEYHRPDYGDTITSFLGTMCHNFPSWLKVVATVRTQMMDYTSSLPFTKITLDNYQNDTMQKDILDYIVLRLNHSPSIQNNISHINPSGTLSNSREGTSMKFAQHLLTLSKGSFLFAKLTLDLIERGHLVVKSNSFKVLPVTLSQIFLLNFNLRYPTQSAFEKISPILAVCLAALNPLTLIEIFHSVNALVTEAQLEWNDFLNRFKMLAGFLVKRIDNTYMFFHPSFREWLIMRRDDGESAKFLCDPRTGHAAIAFRMSRLQAPLDPEQTLELCHHILKAHIYRTPPVTQAPRDLQAFWVASSAKNISSTLCTLRNIYNPNIKVSRLLLLAGADPDYQTQLFGNAPLLCIAANEGILSMVNLLIEFGADVEKANNQGSTPLIIASIKGHFEIIQQLVTTGSYLGQTDTQQRCALVHAALNGHSHIVKYLLSCDWIQHESRNDMSLMDAAKQALVSASSRGHTSIVEDLLLSLPELDIDAIDFITGENSLTIGSSNGHTETVSLLLSRGANHYNKNRKGMNALLLAVKEGHWNIVERLLQSRADIEVTDQNSRNALMIAAEEGHVGIMELLLNKGADHGKVDKDGLSALSWACLRGKLLAAKSLLEHNADICHQDNHQRTPLDLAAYQGTGDLVQMLLENGAQIEHVDEKGMRPIDRAIACRNIKVVQVFLKHGAKLGSSTWFLAQSKPEIMIVLLNKLLEDGNVLYRKNRLQDASHRYEYALKKIPQGSEKLLSESTDDVDEQYGHNNTFQQLRFNFLINLSRCKRKMNEISESIDLATTAISIKTNNYDGYYARAKALMEANNLEEALRDTQRAIDKVKMQQKYQKVSTDVIETLSRLYEELSKVVENTSYQTIPDRIYHRQSHLAETTDL</sequence>
<feature type="region of interest" description="Disordered" evidence="13">
    <location>
        <begin position="338"/>
        <end position="388"/>
    </location>
</feature>
<evidence type="ECO:0000259" key="14">
    <source>
        <dbReference type="PROSITE" id="PS50089"/>
    </source>
</evidence>
<feature type="repeat" description="ANK" evidence="10">
    <location>
        <begin position="1032"/>
        <end position="1064"/>
    </location>
</feature>
<evidence type="ECO:0000256" key="3">
    <source>
        <dbReference type="ARBA" id="ARBA00022771"/>
    </source>
</evidence>
<comment type="similarity">
    <text evidence="9">Belongs to the TANC family.</text>
</comment>
<dbReference type="GO" id="GO:0098794">
    <property type="term" value="C:postsynapse"/>
    <property type="evidence" value="ECO:0007669"/>
    <property type="project" value="UniProtKB-SubCell"/>
</dbReference>
<dbReference type="SMART" id="SM00248">
    <property type="entry name" value="ANK"/>
    <property type="match status" value="10"/>
</dbReference>
<comment type="subcellular location">
    <subcellularLocation>
        <location evidence="8">Postsynapse</location>
    </subcellularLocation>
</comment>
<evidence type="ECO:0000256" key="7">
    <source>
        <dbReference type="ARBA" id="ARBA00023043"/>
    </source>
</evidence>
<evidence type="ECO:0000256" key="11">
    <source>
        <dbReference type="PROSITE-ProRule" id="PRU00175"/>
    </source>
</evidence>
<gene>
    <name evidence="15" type="ORF">CHIRRI_LOCUS11844</name>
</gene>
<evidence type="ECO:0000256" key="12">
    <source>
        <dbReference type="SAM" id="Coils"/>
    </source>
</evidence>
<feature type="region of interest" description="Disordered" evidence="13">
    <location>
        <begin position="297"/>
        <end position="323"/>
    </location>
</feature>
<dbReference type="GO" id="GO:0008270">
    <property type="term" value="F:zinc ion binding"/>
    <property type="evidence" value="ECO:0007669"/>
    <property type="project" value="UniProtKB-KW"/>
</dbReference>
<organism evidence="15 16">
    <name type="scientific">Chironomus riparius</name>
    <dbReference type="NCBI Taxonomy" id="315576"/>
    <lineage>
        <taxon>Eukaryota</taxon>
        <taxon>Metazoa</taxon>
        <taxon>Ecdysozoa</taxon>
        <taxon>Arthropoda</taxon>
        <taxon>Hexapoda</taxon>
        <taxon>Insecta</taxon>
        <taxon>Pterygota</taxon>
        <taxon>Neoptera</taxon>
        <taxon>Endopterygota</taxon>
        <taxon>Diptera</taxon>
        <taxon>Nematocera</taxon>
        <taxon>Chironomoidea</taxon>
        <taxon>Chironomidae</taxon>
        <taxon>Chironominae</taxon>
        <taxon>Chironomus</taxon>
    </lineage>
</organism>
<dbReference type="InterPro" id="IPR019734">
    <property type="entry name" value="TPR_rpt"/>
</dbReference>
<dbReference type="SUPFAM" id="SSF48403">
    <property type="entry name" value="Ankyrin repeat"/>
    <property type="match status" value="1"/>
</dbReference>
<evidence type="ECO:0000256" key="2">
    <source>
        <dbReference type="ARBA" id="ARBA00022737"/>
    </source>
</evidence>
<evidence type="ECO:0000256" key="13">
    <source>
        <dbReference type="SAM" id="MobiDB-lite"/>
    </source>
</evidence>
<keyword evidence="2" id="KW-0677">Repeat</keyword>
<dbReference type="InterPro" id="IPR056884">
    <property type="entry name" value="NPHP3-like_N"/>
</dbReference>
<dbReference type="InterPro" id="IPR050889">
    <property type="entry name" value="Dendritic_Spine_Reg/Scaffold"/>
</dbReference>
<protein>
    <recommendedName>
        <fullName evidence="14">RING-type domain-containing protein</fullName>
    </recommendedName>
</protein>
<dbReference type="EMBL" id="OU895879">
    <property type="protein sequence ID" value="CAH1729763.1"/>
    <property type="molecule type" value="Genomic_DNA"/>
</dbReference>
<dbReference type="Proteomes" id="UP001153620">
    <property type="component" value="Chromosome 3"/>
</dbReference>
<keyword evidence="3 11" id="KW-0863">Zinc-finger</keyword>
<dbReference type="PROSITE" id="PS50089">
    <property type="entry name" value="ZF_RING_2"/>
    <property type="match status" value="1"/>
</dbReference>
<evidence type="ECO:0000256" key="10">
    <source>
        <dbReference type="PROSITE-ProRule" id="PRU00023"/>
    </source>
</evidence>
<feature type="repeat" description="ANK" evidence="10">
    <location>
        <begin position="1140"/>
        <end position="1172"/>
    </location>
</feature>
<keyword evidence="5" id="KW-0862">Zinc</keyword>
<dbReference type="OrthoDB" id="6435218at2759"/>
<evidence type="ECO:0000313" key="16">
    <source>
        <dbReference type="Proteomes" id="UP001153620"/>
    </source>
</evidence>
<dbReference type="PANTHER" id="PTHR24166">
    <property type="entry name" value="ROLLING PEBBLES, ISOFORM B"/>
    <property type="match status" value="1"/>
</dbReference>
<keyword evidence="3 11" id="KW-0479">Metal-binding</keyword>
<dbReference type="InterPro" id="IPR011990">
    <property type="entry name" value="TPR-like_helical_dom_sf"/>
</dbReference>
<keyword evidence="1" id="KW-0597">Phosphoprotein</keyword>
<name>A0A9P0NKR0_9DIPT</name>
<keyword evidence="4" id="KW-0802">TPR repeat</keyword>
<dbReference type="PANTHER" id="PTHR24166:SF55">
    <property type="entry name" value="ROLLING PEBBLES, ISOFORM B"/>
    <property type="match status" value="1"/>
</dbReference>
<dbReference type="InterPro" id="IPR001841">
    <property type="entry name" value="Znf_RING"/>
</dbReference>
<feature type="compositionally biased region" description="Basic and acidic residues" evidence="13">
    <location>
        <begin position="297"/>
        <end position="314"/>
    </location>
</feature>
<evidence type="ECO:0000256" key="9">
    <source>
        <dbReference type="ARBA" id="ARBA00038259"/>
    </source>
</evidence>
<dbReference type="Pfam" id="PF12796">
    <property type="entry name" value="Ank_2"/>
    <property type="match status" value="3"/>
</dbReference>
<feature type="repeat" description="ANK" evidence="10">
    <location>
        <begin position="1272"/>
        <end position="1304"/>
    </location>
</feature>
<feature type="compositionally biased region" description="Low complexity" evidence="13">
    <location>
        <begin position="350"/>
        <end position="369"/>
    </location>
</feature>
<reference evidence="15" key="1">
    <citation type="submission" date="2022-01" db="EMBL/GenBank/DDBJ databases">
        <authorList>
            <person name="King R."/>
        </authorList>
    </citation>
    <scope>NUCLEOTIDE SEQUENCE</scope>
</reference>
<feature type="repeat" description="ANK" evidence="10">
    <location>
        <begin position="1206"/>
        <end position="1238"/>
    </location>
</feature>
<dbReference type="InterPro" id="IPR002110">
    <property type="entry name" value="Ankyrin_rpt"/>
</dbReference>
<reference evidence="15" key="2">
    <citation type="submission" date="2022-10" db="EMBL/GenBank/DDBJ databases">
        <authorList>
            <consortium name="ENA_rothamsted_submissions"/>
            <consortium name="culmorum"/>
            <person name="King R."/>
        </authorList>
    </citation>
    <scope>NUCLEOTIDE SEQUENCE</scope>
</reference>
<dbReference type="SMART" id="SM00028">
    <property type="entry name" value="TPR"/>
    <property type="match status" value="3"/>
</dbReference>
<dbReference type="Pfam" id="PF24883">
    <property type="entry name" value="NPHP3_N"/>
    <property type="match status" value="1"/>
</dbReference>
<dbReference type="InterPro" id="IPR058056">
    <property type="entry name" value="WH_TANC1/2"/>
</dbReference>
<evidence type="ECO:0000256" key="4">
    <source>
        <dbReference type="ARBA" id="ARBA00022803"/>
    </source>
</evidence>
<dbReference type="Gene3D" id="1.25.40.10">
    <property type="entry name" value="Tetratricopeptide repeat domain"/>
    <property type="match status" value="1"/>
</dbReference>
<dbReference type="PROSITE" id="PS50088">
    <property type="entry name" value="ANK_REPEAT"/>
    <property type="match status" value="7"/>
</dbReference>
<dbReference type="PROSITE" id="PS50297">
    <property type="entry name" value="ANK_REP_REGION"/>
    <property type="match status" value="4"/>
</dbReference>
<dbReference type="Pfam" id="PF25521">
    <property type="entry name" value="WHD_TANC1"/>
    <property type="match status" value="1"/>
</dbReference>
<keyword evidence="16" id="KW-1185">Reference proteome</keyword>
<keyword evidence="6" id="KW-0770">Synapse</keyword>
<dbReference type="InterPro" id="IPR036770">
    <property type="entry name" value="Ankyrin_rpt-contain_sf"/>
</dbReference>
<keyword evidence="12" id="KW-0175">Coiled coil</keyword>
<evidence type="ECO:0000256" key="1">
    <source>
        <dbReference type="ARBA" id="ARBA00022553"/>
    </source>
</evidence>
<feature type="repeat" description="ANK" evidence="10">
    <location>
        <begin position="1239"/>
        <end position="1271"/>
    </location>
</feature>
<feature type="compositionally biased region" description="Basic and acidic residues" evidence="13">
    <location>
        <begin position="377"/>
        <end position="388"/>
    </location>
</feature>
<proteinExistence type="inferred from homology"/>
<evidence type="ECO:0000256" key="8">
    <source>
        <dbReference type="ARBA" id="ARBA00034110"/>
    </source>
</evidence>
<evidence type="ECO:0000256" key="6">
    <source>
        <dbReference type="ARBA" id="ARBA00023018"/>
    </source>
</evidence>
<feature type="coiled-coil region" evidence="12">
    <location>
        <begin position="1451"/>
        <end position="1478"/>
    </location>
</feature>
<keyword evidence="7 10" id="KW-0040">ANK repeat</keyword>
<dbReference type="InterPro" id="IPR058018">
    <property type="entry name" value="AAA_lid_TANC1/2"/>
</dbReference>
<dbReference type="SUPFAM" id="SSF48452">
    <property type="entry name" value="TPR-like"/>
    <property type="match status" value="1"/>
</dbReference>
<feature type="repeat" description="ANK" evidence="10">
    <location>
        <begin position="999"/>
        <end position="1031"/>
    </location>
</feature>
<dbReference type="Pfam" id="PF25520">
    <property type="entry name" value="AAA_lid_TANC1"/>
    <property type="match status" value="1"/>
</dbReference>
<evidence type="ECO:0000313" key="15">
    <source>
        <dbReference type="EMBL" id="CAH1729763.1"/>
    </source>
</evidence>
<feature type="domain" description="RING-type" evidence="14">
    <location>
        <begin position="30"/>
        <end position="67"/>
    </location>
</feature>
<accession>A0A9P0NKR0</accession>
<dbReference type="Gene3D" id="1.25.40.20">
    <property type="entry name" value="Ankyrin repeat-containing domain"/>
    <property type="match status" value="2"/>
</dbReference>